<dbReference type="RefSeq" id="WP_182325198.1">
    <property type="nucleotide sequence ID" value="NZ_JACGDE010000030.1"/>
</dbReference>
<sequence length="89" mass="9888">MAMEFPINLGFTSMDEMEMKLTVKSVAVLDDVPDLGKTSIAGDIDMVFEMPDGQGGSIVSVSFECEGARELTFNELERLLLERVRNELK</sequence>
<protein>
    <submittedName>
        <fullName evidence="1">Uncharacterized protein</fullName>
    </submittedName>
</protein>
<proteinExistence type="predicted"/>
<name>A0A7W2K0B5_9PSED</name>
<reference evidence="1 2" key="1">
    <citation type="submission" date="2020-07" db="EMBL/GenBank/DDBJ databases">
        <title>Diversity of carbapenemase encoding genes among Pseudomonas putida group clinical isolates in a tertiary Brazilian hospital.</title>
        <authorList>
            <person name="Alberto-Lei F."/>
            <person name="Nodari C.S."/>
            <person name="Streling A.P."/>
            <person name="Paulino J.T."/>
            <person name="Bessa-Neto F.O."/>
            <person name="Cayo R."/>
            <person name="Gales A.C."/>
        </authorList>
    </citation>
    <scope>NUCLEOTIDE SEQUENCE [LARGE SCALE GENOMIC DNA]</scope>
    <source>
        <strain evidence="1 2">14802</strain>
    </source>
</reference>
<gene>
    <name evidence="1" type="ORF">H4C75_27140</name>
</gene>
<comment type="caution">
    <text evidence="1">The sequence shown here is derived from an EMBL/GenBank/DDBJ whole genome shotgun (WGS) entry which is preliminary data.</text>
</comment>
<dbReference type="AlphaFoldDB" id="A0A7W2K0B5"/>
<dbReference type="EMBL" id="JACGDE010000030">
    <property type="protein sequence ID" value="MBA6068417.1"/>
    <property type="molecule type" value="Genomic_DNA"/>
</dbReference>
<evidence type="ECO:0000313" key="2">
    <source>
        <dbReference type="Proteomes" id="UP000541770"/>
    </source>
</evidence>
<dbReference type="Proteomes" id="UP000541770">
    <property type="component" value="Unassembled WGS sequence"/>
</dbReference>
<evidence type="ECO:0000313" key="1">
    <source>
        <dbReference type="EMBL" id="MBA6068417.1"/>
    </source>
</evidence>
<organism evidence="1 2">
    <name type="scientific">Pseudomonas mosselii</name>
    <dbReference type="NCBI Taxonomy" id="78327"/>
    <lineage>
        <taxon>Bacteria</taxon>
        <taxon>Pseudomonadati</taxon>
        <taxon>Pseudomonadota</taxon>
        <taxon>Gammaproteobacteria</taxon>
        <taxon>Pseudomonadales</taxon>
        <taxon>Pseudomonadaceae</taxon>
        <taxon>Pseudomonas</taxon>
    </lineage>
</organism>
<accession>A0A7W2K0B5</accession>